<evidence type="ECO:0000256" key="5">
    <source>
        <dbReference type="ARBA" id="ARBA00023180"/>
    </source>
</evidence>
<accession>A0A2P5AW82</accession>
<feature type="chain" id="PRO_5015158892" evidence="6">
    <location>
        <begin position="29"/>
        <end position="474"/>
    </location>
</feature>
<organism evidence="8 9">
    <name type="scientific">Parasponia andersonii</name>
    <name type="common">Sponia andersonii</name>
    <dbReference type="NCBI Taxonomy" id="3476"/>
    <lineage>
        <taxon>Eukaryota</taxon>
        <taxon>Viridiplantae</taxon>
        <taxon>Streptophyta</taxon>
        <taxon>Embryophyta</taxon>
        <taxon>Tracheophyta</taxon>
        <taxon>Spermatophyta</taxon>
        <taxon>Magnoliopsida</taxon>
        <taxon>eudicotyledons</taxon>
        <taxon>Gunneridae</taxon>
        <taxon>Pentapetalae</taxon>
        <taxon>rosids</taxon>
        <taxon>fabids</taxon>
        <taxon>Rosales</taxon>
        <taxon>Cannabaceae</taxon>
        <taxon>Parasponia</taxon>
    </lineage>
</organism>
<keyword evidence="5" id="KW-0325">Glycoprotein</keyword>
<evidence type="ECO:0000256" key="2">
    <source>
        <dbReference type="ARBA" id="ARBA00022670"/>
    </source>
</evidence>
<dbReference type="CDD" id="cd05476">
    <property type="entry name" value="pepsin_A_like_plant"/>
    <property type="match status" value="1"/>
</dbReference>
<dbReference type="InterPro" id="IPR033121">
    <property type="entry name" value="PEPTIDASE_A1"/>
</dbReference>
<evidence type="ECO:0000259" key="7">
    <source>
        <dbReference type="PROSITE" id="PS51767"/>
    </source>
</evidence>
<evidence type="ECO:0000313" key="9">
    <source>
        <dbReference type="Proteomes" id="UP000237105"/>
    </source>
</evidence>
<protein>
    <submittedName>
        <fullName evidence="8">Aspartic peptidase</fullName>
    </submittedName>
</protein>
<proteinExistence type="inferred from homology"/>
<dbReference type="GO" id="GO:0004190">
    <property type="term" value="F:aspartic-type endopeptidase activity"/>
    <property type="evidence" value="ECO:0007669"/>
    <property type="project" value="UniProtKB-KW"/>
</dbReference>
<gene>
    <name evidence="8" type="ORF">PanWU01x14_294260</name>
</gene>
<keyword evidence="6" id="KW-0732">Signal</keyword>
<dbReference type="Pfam" id="PF14543">
    <property type="entry name" value="TAXi_N"/>
    <property type="match status" value="1"/>
</dbReference>
<dbReference type="Proteomes" id="UP000237105">
    <property type="component" value="Unassembled WGS sequence"/>
</dbReference>
<dbReference type="EMBL" id="JXTB01000431">
    <property type="protein sequence ID" value="PON40823.1"/>
    <property type="molecule type" value="Genomic_DNA"/>
</dbReference>
<keyword evidence="3" id="KW-0064">Aspartyl protease</keyword>
<evidence type="ECO:0000256" key="4">
    <source>
        <dbReference type="ARBA" id="ARBA00022801"/>
    </source>
</evidence>
<dbReference type="InterPro" id="IPR034161">
    <property type="entry name" value="Pepsin-like_plant"/>
</dbReference>
<keyword evidence="9" id="KW-1185">Reference proteome</keyword>
<reference evidence="9" key="1">
    <citation type="submission" date="2016-06" db="EMBL/GenBank/DDBJ databases">
        <title>Parallel loss of symbiosis genes in relatives of nitrogen-fixing non-legume Parasponia.</title>
        <authorList>
            <person name="Van Velzen R."/>
            <person name="Holmer R."/>
            <person name="Bu F."/>
            <person name="Rutten L."/>
            <person name="Van Zeijl A."/>
            <person name="Liu W."/>
            <person name="Santuari L."/>
            <person name="Cao Q."/>
            <person name="Sharma T."/>
            <person name="Shen D."/>
            <person name="Roswanjaya Y."/>
            <person name="Wardhani T."/>
            <person name="Kalhor M.S."/>
            <person name="Jansen J."/>
            <person name="Van den Hoogen J."/>
            <person name="Gungor B."/>
            <person name="Hartog M."/>
            <person name="Hontelez J."/>
            <person name="Verver J."/>
            <person name="Yang W.-C."/>
            <person name="Schijlen E."/>
            <person name="Repin R."/>
            <person name="Schilthuizen M."/>
            <person name="Schranz E."/>
            <person name="Heidstra R."/>
            <person name="Miyata K."/>
            <person name="Fedorova E."/>
            <person name="Kohlen W."/>
            <person name="Bisseling T."/>
            <person name="Smit S."/>
            <person name="Geurts R."/>
        </authorList>
    </citation>
    <scope>NUCLEOTIDE SEQUENCE [LARGE SCALE GENOMIC DNA]</scope>
    <source>
        <strain evidence="9">cv. WU1-14</strain>
    </source>
</reference>
<dbReference type="InterPro" id="IPR051708">
    <property type="entry name" value="Plant_Aspart_Prot_A1"/>
</dbReference>
<dbReference type="PANTHER" id="PTHR47967">
    <property type="entry name" value="OS07G0603500 PROTEIN-RELATED"/>
    <property type="match status" value="1"/>
</dbReference>
<dbReference type="InterPro" id="IPR032861">
    <property type="entry name" value="TAXi_N"/>
</dbReference>
<dbReference type="PROSITE" id="PS51767">
    <property type="entry name" value="PEPTIDASE_A1"/>
    <property type="match status" value="1"/>
</dbReference>
<dbReference type="Pfam" id="PF14541">
    <property type="entry name" value="TAXi_C"/>
    <property type="match status" value="1"/>
</dbReference>
<dbReference type="AlphaFoldDB" id="A0A2P5AW82"/>
<dbReference type="GO" id="GO:0005576">
    <property type="term" value="C:extracellular region"/>
    <property type="evidence" value="ECO:0007669"/>
    <property type="project" value="TreeGrafter"/>
</dbReference>
<dbReference type="PANTHER" id="PTHR47967:SF123">
    <property type="entry name" value="ASPARTIC PROTEINASE NEPENTHESIN-1-LIKE"/>
    <property type="match status" value="1"/>
</dbReference>
<dbReference type="Gene3D" id="2.40.70.10">
    <property type="entry name" value="Acid Proteases"/>
    <property type="match status" value="2"/>
</dbReference>
<dbReference type="SUPFAM" id="SSF50630">
    <property type="entry name" value="Acid proteases"/>
    <property type="match status" value="1"/>
</dbReference>
<keyword evidence="4" id="KW-0378">Hydrolase</keyword>
<dbReference type="OrthoDB" id="1178515at2759"/>
<comment type="caution">
    <text evidence="8">The sequence shown here is derived from an EMBL/GenBank/DDBJ whole genome shotgun (WGS) entry which is preliminary data.</text>
</comment>
<evidence type="ECO:0000256" key="3">
    <source>
        <dbReference type="ARBA" id="ARBA00022750"/>
    </source>
</evidence>
<evidence type="ECO:0000313" key="8">
    <source>
        <dbReference type="EMBL" id="PON40823.1"/>
    </source>
</evidence>
<feature type="signal peptide" evidence="6">
    <location>
        <begin position="1"/>
        <end position="28"/>
    </location>
</feature>
<dbReference type="STRING" id="3476.A0A2P5AW82"/>
<dbReference type="GO" id="GO:0006508">
    <property type="term" value="P:proteolysis"/>
    <property type="evidence" value="ECO:0007669"/>
    <property type="project" value="UniProtKB-KW"/>
</dbReference>
<dbReference type="InterPro" id="IPR021109">
    <property type="entry name" value="Peptidase_aspartic_dom_sf"/>
</dbReference>
<comment type="similarity">
    <text evidence="1">Belongs to the peptidase A1 family.</text>
</comment>
<dbReference type="InterPro" id="IPR032799">
    <property type="entry name" value="TAXi_C"/>
</dbReference>
<evidence type="ECO:0000256" key="6">
    <source>
        <dbReference type="SAM" id="SignalP"/>
    </source>
</evidence>
<sequence>MIRARILASFLIISFLQNFPILPPSTSAITSNSSNGYSFELIYRDSPDSPLYSPRDENITQQQRMRRFVHYSKTHLQRYYVLPATPDPATVRPPMTEQGIIFIVKLGIGTFPSTTSYKSFYLVMDTGSDLIWTQCETCLPNRCFLQRDPPFPNTQSRSYRPLPCNRHPLCFKGQCNRSFCSYKRVYSDNSSSEGILAAETLTFDSDRVSGSVYEAIPGLVFGCGSDNKNFKFGTTRENQIAGILGMGWGRHSFVQQIKSQSHGRFSYCLVAKLGTSPNPPRMFLRFGDDIPRRPNLLWTPVFARGGPNSPYYLSFQGVTIFGSGSSSPPKRIAHIGECVIDSGAAISHIRRATYAALRIEMERLFLAHNFTKIGSQVGLDLCYKTPSNARAEQFPSIKLNFRGADLELSLHGTYYFGETESGQDFFCLAMLPADIGEGRLSLIGAFQQIDHRFIFDTNQYKLYFTPEDCATTGA</sequence>
<keyword evidence="2" id="KW-0645">Protease</keyword>
<name>A0A2P5AW82_PARAD</name>
<evidence type="ECO:0000256" key="1">
    <source>
        <dbReference type="ARBA" id="ARBA00007447"/>
    </source>
</evidence>
<feature type="domain" description="Peptidase A1" evidence="7">
    <location>
        <begin position="102"/>
        <end position="465"/>
    </location>
</feature>